<evidence type="ECO:0000256" key="7">
    <source>
        <dbReference type="ARBA" id="ARBA00022777"/>
    </source>
</evidence>
<keyword evidence="4 11" id="KW-0808">Transferase</keyword>
<evidence type="ECO:0000256" key="6">
    <source>
        <dbReference type="ARBA" id="ARBA00022741"/>
    </source>
</evidence>
<dbReference type="NCBIfam" id="NF006830">
    <property type="entry name" value="PRK09355.1"/>
    <property type="match status" value="1"/>
</dbReference>
<comment type="similarity">
    <text evidence="11">Belongs to the Thz kinase family.</text>
</comment>
<evidence type="ECO:0000256" key="8">
    <source>
        <dbReference type="ARBA" id="ARBA00022840"/>
    </source>
</evidence>
<comment type="catalytic activity">
    <reaction evidence="1 11">
        <text>5-(2-hydroxyethyl)-4-methylthiazole + ATP = 4-methyl-5-(2-phosphooxyethyl)-thiazole + ADP + H(+)</text>
        <dbReference type="Rhea" id="RHEA:24212"/>
        <dbReference type="ChEBI" id="CHEBI:15378"/>
        <dbReference type="ChEBI" id="CHEBI:17957"/>
        <dbReference type="ChEBI" id="CHEBI:30616"/>
        <dbReference type="ChEBI" id="CHEBI:58296"/>
        <dbReference type="ChEBI" id="CHEBI:456216"/>
        <dbReference type="EC" id="2.7.1.50"/>
    </reaction>
</comment>
<evidence type="ECO:0000256" key="5">
    <source>
        <dbReference type="ARBA" id="ARBA00022723"/>
    </source>
</evidence>
<dbReference type="EC" id="2.7.1.50" evidence="11"/>
<keyword evidence="5 11" id="KW-0479">Metal-binding</keyword>
<evidence type="ECO:0000313" key="13">
    <source>
        <dbReference type="Proteomes" id="UP000767334"/>
    </source>
</evidence>
<keyword evidence="8 11" id="KW-0067">ATP-binding</keyword>
<comment type="function">
    <text evidence="11">Catalyzes the phosphorylation of the hydroxyl group of 4-methyl-5-beta-hydroxyethylthiazole (THZ).</text>
</comment>
<gene>
    <name evidence="11 12" type="primary">thiM</name>
    <name evidence="12" type="ORF">H6A19_01760</name>
</gene>
<evidence type="ECO:0000256" key="9">
    <source>
        <dbReference type="ARBA" id="ARBA00022842"/>
    </source>
</evidence>
<protein>
    <recommendedName>
        <fullName evidence="11">Hydroxyethylthiazole kinase</fullName>
        <ecNumber evidence="11">2.7.1.50</ecNumber>
    </recommendedName>
    <alternativeName>
        <fullName evidence="11">4-methyl-5-beta-hydroxyethylthiazole kinase</fullName>
        <shortName evidence="11">TH kinase</shortName>
        <shortName evidence="11">Thz kinase</shortName>
    </alternativeName>
</protein>
<evidence type="ECO:0000256" key="11">
    <source>
        <dbReference type="HAMAP-Rule" id="MF_00228"/>
    </source>
</evidence>
<evidence type="ECO:0000313" key="12">
    <source>
        <dbReference type="EMBL" id="MBM6818073.1"/>
    </source>
</evidence>
<evidence type="ECO:0000256" key="1">
    <source>
        <dbReference type="ARBA" id="ARBA00001771"/>
    </source>
</evidence>
<organism evidence="12 13">
    <name type="scientific">Clostridium saudiense</name>
    <dbReference type="NCBI Taxonomy" id="1414720"/>
    <lineage>
        <taxon>Bacteria</taxon>
        <taxon>Bacillati</taxon>
        <taxon>Bacillota</taxon>
        <taxon>Clostridia</taxon>
        <taxon>Eubacteriales</taxon>
        <taxon>Clostridiaceae</taxon>
        <taxon>Clostridium</taxon>
    </lineage>
</organism>
<dbReference type="InterPro" id="IPR000417">
    <property type="entry name" value="Hyethyz_kinase"/>
</dbReference>
<dbReference type="EMBL" id="JACJLL010000006">
    <property type="protein sequence ID" value="MBM6818073.1"/>
    <property type="molecule type" value="Genomic_DNA"/>
</dbReference>
<dbReference type="PIRSF" id="PIRSF000513">
    <property type="entry name" value="Thz_kinase"/>
    <property type="match status" value="1"/>
</dbReference>
<proteinExistence type="inferred from homology"/>
<feature type="binding site" evidence="11">
    <location>
        <position position="189"/>
    </location>
    <ligand>
        <name>substrate</name>
    </ligand>
</feature>
<feature type="binding site" evidence="11">
    <location>
        <position position="162"/>
    </location>
    <ligand>
        <name>ATP</name>
        <dbReference type="ChEBI" id="CHEBI:30616"/>
    </ligand>
</feature>
<dbReference type="SUPFAM" id="SSF53613">
    <property type="entry name" value="Ribokinase-like"/>
    <property type="match status" value="1"/>
</dbReference>
<dbReference type="RefSeq" id="WP_148321861.1">
    <property type="nucleotide sequence ID" value="NZ_JACJLL010000006.1"/>
</dbReference>
<evidence type="ECO:0000256" key="3">
    <source>
        <dbReference type="ARBA" id="ARBA00004868"/>
    </source>
</evidence>
<evidence type="ECO:0000256" key="10">
    <source>
        <dbReference type="ARBA" id="ARBA00022977"/>
    </source>
</evidence>
<dbReference type="Pfam" id="PF02110">
    <property type="entry name" value="HK"/>
    <property type="match status" value="1"/>
</dbReference>
<reference evidence="12 13" key="1">
    <citation type="journal article" date="2021" name="Sci. Rep.">
        <title>The distribution of antibiotic resistance genes in chicken gut microbiota commensals.</title>
        <authorList>
            <person name="Juricova H."/>
            <person name="Matiasovicova J."/>
            <person name="Kubasova T."/>
            <person name="Cejkova D."/>
            <person name="Rychlik I."/>
        </authorList>
    </citation>
    <scope>NUCLEOTIDE SEQUENCE [LARGE SCALE GENOMIC DNA]</scope>
    <source>
        <strain evidence="12 13">An435</strain>
    </source>
</reference>
<comment type="cofactor">
    <cofactor evidence="2 11">
        <name>Mg(2+)</name>
        <dbReference type="ChEBI" id="CHEBI:18420"/>
    </cofactor>
</comment>
<evidence type="ECO:0000256" key="4">
    <source>
        <dbReference type="ARBA" id="ARBA00022679"/>
    </source>
</evidence>
<comment type="caution">
    <text evidence="12">The sequence shown here is derived from an EMBL/GenBank/DDBJ whole genome shotgun (WGS) entry which is preliminary data.</text>
</comment>
<keyword evidence="7 11" id="KW-0418">Kinase</keyword>
<comment type="pathway">
    <text evidence="3 11">Cofactor biosynthesis; thiamine diphosphate biosynthesis; 4-methyl-5-(2-phosphoethyl)-thiazole from 5-(2-hydroxyethyl)-4-methylthiazole: step 1/1.</text>
</comment>
<dbReference type="Gene3D" id="3.40.1190.20">
    <property type="match status" value="1"/>
</dbReference>
<feature type="binding site" evidence="11">
    <location>
        <position position="40"/>
    </location>
    <ligand>
        <name>substrate</name>
    </ligand>
</feature>
<keyword evidence="10 11" id="KW-0784">Thiamine biosynthesis</keyword>
<evidence type="ECO:0000256" key="2">
    <source>
        <dbReference type="ARBA" id="ARBA00001946"/>
    </source>
</evidence>
<accession>A0ABS2FDQ6</accession>
<name>A0ABS2FDQ6_9CLOT</name>
<keyword evidence="6 11" id="KW-0547">Nucleotide-binding</keyword>
<keyword evidence="13" id="KW-1185">Reference proteome</keyword>
<feature type="binding site" evidence="11">
    <location>
        <position position="116"/>
    </location>
    <ligand>
        <name>ATP</name>
        <dbReference type="ChEBI" id="CHEBI:30616"/>
    </ligand>
</feature>
<keyword evidence="9 11" id="KW-0460">Magnesium</keyword>
<dbReference type="GO" id="GO:0004417">
    <property type="term" value="F:hydroxyethylthiazole kinase activity"/>
    <property type="evidence" value="ECO:0007669"/>
    <property type="project" value="UniProtKB-EC"/>
</dbReference>
<dbReference type="Proteomes" id="UP000767334">
    <property type="component" value="Unassembled WGS sequence"/>
</dbReference>
<dbReference type="PRINTS" id="PR01099">
    <property type="entry name" value="HYETHTZKNASE"/>
</dbReference>
<dbReference type="CDD" id="cd01170">
    <property type="entry name" value="THZ_kinase"/>
    <property type="match status" value="1"/>
</dbReference>
<dbReference type="HAMAP" id="MF_00228">
    <property type="entry name" value="Thz_kinase"/>
    <property type="match status" value="1"/>
</dbReference>
<sequence>MFELINKVKEINPLVIHYTNEVTINDCANITLALGASPLMSYSNEEVEEVVSIASSVVINIGTMNSSRLDLFVKAGKAANKFNKPVILDPVGVFATKTRTDFTNKLLNEIKFDVVKGNVAEIKFIGGLDVRGQGVDSFDDGEDISEVIKKIAKKIGCIVVATGKIDFISDGNTVIKIFNGTSKLKSVTGTGCMTGSLIGSYLGAYNNLEGRERDNFKKVEAVAMGVLTMAVSGELADKDNISIGTFKEELMNNVYEMNIDKLKEYGRIE</sequence>
<dbReference type="InterPro" id="IPR029056">
    <property type="entry name" value="Ribokinase-like"/>
</dbReference>